<dbReference type="EMBL" id="MRZV01001094">
    <property type="protein sequence ID" value="PIK40696.1"/>
    <property type="molecule type" value="Genomic_DNA"/>
</dbReference>
<proteinExistence type="predicted"/>
<feature type="compositionally biased region" description="Basic residues" evidence="1">
    <location>
        <begin position="1"/>
        <end position="18"/>
    </location>
</feature>
<dbReference type="Proteomes" id="UP000230750">
    <property type="component" value="Unassembled WGS sequence"/>
</dbReference>
<evidence type="ECO:0000256" key="1">
    <source>
        <dbReference type="SAM" id="MobiDB-lite"/>
    </source>
</evidence>
<name>A0A2G8JY50_STIJA</name>
<accession>A0A2G8JY50</accession>
<gene>
    <name evidence="2" type="ORF">BSL78_22451</name>
</gene>
<comment type="caution">
    <text evidence="2">The sequence shown here is derived from an EMBL/GenBank/DDBJ whole genome shotgun (WGS) entry which is preliminary data.</text>
</comment>
<protein>
    <recommendedName>
        <fullName evidence="4">Reverse transcriptase domain-containing protein</fullName>
    </recommendedName>
</protein>
<dbReference type="PANTHER" id="PTHR21301:SF10">
    <property type="entry name" value="REVERSE TRANSCRIPTASE DOMAIN-CONTAINING PROTEIN"/>
    <property type="match status" value="1"/>
</dbReference>
<organism evidence="2 3">
    <name type="scientific">Stichopus japonicus</name>
    <name type="common">Sea cucumber</name>
    <dbReference type="NCBI Taxonomy" id="307972"/>
    <lineage>
        <taxon>Eukaryota</taxon>
        <taxon>Metazoa</taxon>
        <taxon>Echinodermata</taxon>
        <taxon>Eleutherozoa</taxon>
        <taxon>Echinozoa</taxon>
        <taxon>Holothuroidea</taxon>
        <taxon>Aspidochirotacea</taxon>
        <taxon>Aspidochirotida</taxon>
        <taxon>Stichopodidae</taxon>
        <taxon>Apostichopus</taxon>
    </lineage>
</organism>
<dbReference type="OrthoDB" id="6108330at2759"/>
<sequence>MTDLQKRRKRTACNRFRRPQTPPESEPPSSTAVVNLSSSTLTSADLRLLSKGLNFCPTPPAFDQAELSQDLTHFFRRIRLREFFLDDPPTEREPFCKKSSWMPPKNRVPVLEAYTQVVSSETNQSNSPLRRTHDNLPRDERTALSSLMSRSDIIIKPADKGSAVVIQDRQDYIKEAMRHLSNSDIYTLLDSDPTDIFSQQIKQTITDMYQRNQISKKAVSFLSPTDCKAARFYLLPKIHKPGNPGRPIISGNGSPTEKISLFVDHFIKPLVPQINSYIHDTPDFLRKLEDIKNQIPSTAIIGTFDVTSLYTNIPHAEGIAATCAALSKKVHPCPPISDIKALMQQVLTKNNFTFMDKHYLQRHGTAMGTRMAPSFACCLCLALKNACSVRLPAVPLSDALEKHLIARGHSARRVREAIQRVRSLSRSSTLAVKDKKGRDCDNKLPLVFTFHPNLPPLQKITSNNHNILLTSDRLQRAVPEKPIIAYRRPRNLRDLVRAAVPPLTPHPFSMVPSNVIALRDASSAATTLLNPIPSPATALGSRPDLVRISRERLWMQRLRTIQPYGLNIQEGHD</sequence>
<evidence type="ECO:0008006" key="4">
    <source>
        <dbReference type="Google" id="ProtNLM"/>
    </source>
</evidence>
<dbReference type="AlphaFoldDB" id="A0A2G8JY50"/>
<feature type="region of interest" description="Disordered" evidence="1">
    <location>
        <begin position="119"/>
        <end position="138"/>
    </location>
</feature>
<evidence type="ECO:0000313" key="2">
    <source>
        <dbReference type="EMBL" id="PIK40696.1"/>
    </source>
</evidence>
<dbReference type="STRING" id="307972.A0A2G8JY50"/>
<reference evidence="2 3" key="1">
    <citation type="journal article" date="2017" name="PLoS Biol.">
        <title>The sea cucumber genome provides insights into morphological evolution and visceral regeneration.</title>
        <authorList>
            <person name="Zhang X."/>
            <person name="Sun L."/>
            <person name="Yuan J."/>
            <person name="Sun Y."/>
            <person name="Gao Y."/>
            <person name="Zhang L."/>
            <person name="Li S."/>
            <person name="Dai H."/>
            <person name="Hamel J.F."/>
            <person name="Liu C."/>
            <person name="Yu Y."/>
            <person name="Liu S."/>
            <person name="Lin W."/>
            <person name="Guo K."/>
            <person name="Jin S."/>
            <person name="Xu P."/>
            <person name="Storey K.B."/>
            <person name="Huan P."/>
            <person name="Zhang T."/>
            <person name="Zhou Y."/>
            <person name="Zhang J."/>
            <person name="Lin C."/>
            <person name="Li X."/>
            <person name="Xing L."/>
            <person name="Huo D."/>
            <person name="Sun M."/>
            <person name="Wang L."/>
            <person name="Mercier A."/>
            <person name="Li F."/>
            <person name="Yang H."/>
            <person name="Xiang J."/>
        </authorList>
    </citation>
    <scope>NUCLEOTIDE SEQUENCE [LARGE SCALE GENOMIC DNA]</scope>
    <source>
        <strain evidence="2">Shaxun</strain>
        <tissue evidence="2">Muscle</tissue>
    </source>
</reference>
<feature type="compositionally biased region" description="Polar residues" evidence="1">
    <location>
        <begin position="119"/>
        <end position="129"/>
    </location>
</feature>
<keyword evidence="3" id="KW-1185">Reference proteome</keyword>
<feature type="region of interest" description="Disordered" evidence="1">
    <location>
        <begin position="1"/>
        <end position="33"/>
    </location>
</feature>
<dbReference type="PANTHER" id="PTHR21301">
    <property type="entry name" value="REVERSE TRANSCRIPTASE"/>
    <property type="match status" value="1"/>
</dbReference>
<evidence type="ECO:0000313" key="3">
    <source>
        <dbReference type="Proteomes" id="UP000230750"/>
    </source>
</evidence>